<keyword evidence="3 5" id="KW-0012">Acyltransferase</keyword>
<dbReference type="GO" id="GO:0019432">
    <property type="term" value="P:triglyceride biosynthetic process"/>
    <property type="evidence" value="ECO:0007669"/>
    <property type="project" value="UniProtKB-ARBA"/>
</dbReference>
<feature type="domain" description="AB hydrolase-1" evidence="4">
    <location>
        <begin position="150"/>
        <end position="344"/>
    </location>
</feature>
<evidence type="ECO:0000256" key="3">
    <source>
        <dbReference type="ARBA" id="ARBA00023315"/>
    </source>
</evidence>
<keyword evidence="2 5" id="KW-0808">Transferase</keyword>
<evidence type="ECO:0000256" key="1">
    <source>
        <dbReference type="ARBA" id="ARBA00005420"/>
    </source>
</evidence>
<dbReference type="CDD" id="cd07987">
    <property type="entry name" value="LPLAT_MGAT-like"/>
    <property type="match status" value="1"/>
</dbReference>
<dbReference type="InterPro" id="IPR007130">
    <property type="entry name" value="DAGAT"/>
</dbReference>
<evidence type="ECO:0000313" key="5">
    <source>
        <dbReference type="EMBL" id="JAT62841.1"/>
    </source>
</evidence>
<accession>A0A1D1Z7I1</accession>
<dbReference type="Pfam" id="PF12697">
    <property type="entry name" value="Abhydrolase_6"/>
    <property type="match status" value="1"/>
</dbReference>
<dbReference type="Gene3D" id="3.40.50.1820">
    <property type="entry name" value="alpha/beta hydrolase"/>
    <property type="match status" value="1"/>
</dbReference>
<dbReference type="InterPro" id="IPR000073">
    <property type="entry name" value="AB_hydrolase_1"/>
</dbReference>
<evidence type="ECO:0000256" key="2">
    <source>
        <dbReference type="ARBA" id="ARBA00022679"/>
    </source>
</evidence>
<proteinExistence type="inferred from homology"/>
<dbReference type="InterPro" id="IPR029058">
    <property type="entry name" value="AB_hydrolase_fold"/>
</dbReference>
<dbReference type="GO" id="GO:0004144">
    <property type="term" value="F:diacylglycerol O-acyltransferase activity"/>
    <property type="evidence" value="ECO:0007669"/>
    <property type="project" value="UniProtKB-ARBA"/>
</dbReference>
<evidence type="ECO:0000259" key="4">
    <source>
        <dbReference type="Pfam" id="PF12697"/>
    </source>
</evidence>
<dbReference type="EMBL" id="GDJX01005095">
    <property type="protein sequence ID" value="JAT62841.1"/>
    <property type="molecule type" value="Transcribed_RNA"/>
</dbReference>
<protein>
    <submittedName>
        <fullName evidence="5">Acyltransferase-like protein At1g54570, chloroplastic</fullName>
    </submittedName>
</protein>
<comment type="similarity">
    <text evidence="1">Belongs to the diacylglycerol acyltransferase family.</text>
</comment>
<dbReference type="AlphaFoldDB" id="A0A1D1Z7I1"/>
<dbReference type="Pfam" id="PF03982">
    <property type="entry name" value="DAGAT"/>
    <property type="match status" value="1"/>
</dbReference>
<dbReference type="GO" id="GO:0016020">
    <property type="term" value="C:membrane"/>
    <property type="evidence" value="ECO:0007669"/>
    <property type="project" value="TreeGrafter"/>
</dbReference>
<dbReference type="PANTHER" id="PTHR22753">
    <property type="entry name" value="TRANSMEMBRANE PROTEIN 68"/>
    <property type="match status" value="1"/>
</dbReference>
<reference evidence="5" key="1">
    <citation type="submission" date="2015-07" db="EMBL/GenBank/DDBJ databases">
        <title>Transcriptome Assembly of Anthurium amnicola.</title>
        <authorList>
            <person name="Suzuki J."/>
        </authorList>
    </citation>
    <scope>NUCLEOTIDE SEQUENCE</scope>
</reference>
<organism evidence="5">
    <name type="scientific">Anthurium amnicola</name>
    <dbReference type="NCBI Taxonomy" id="1678845"/>
    <lineage>
        <taxon>Eukaryota</taxon>
        <taxon>Viridiplantae</taxon>
        <taxon>Streptophyta</taxon>
        <taxon>Embryophyta</taxon>
        <taxon>Tracheophyta</taxon>
        <taxon>Spermatophyta</taxon>
        <taxon>Magnoliopsida</taxon>
        <taxon>Liliopsida</taxon>
        <taxon>Araceae</taxon>
        <taxon>Pothoideae</taxon>
        <taxon>Potheae</taxon>
        <taxon>Anthurium</taxon>
    </lineage>
</organism>
<name>A0A1D1Z7I1_9ARAE</name>
<dbReference type="SUPFAM" id="SSF53474">
    <property type="entry name" value="alpha/beta-Hydrolases"/>
    <property type="match status" value="1"/>
</dbReference>
<dbReference type="PANTHER" id="PTHR22753:SF24">
    <property type="entry name" value="ESTERASE_LIPASE_THIOESTERASE FAMILY PROTEIN"/>
    <property type="match status" value="1"/>
</dbReference>
<gene>
    <name evidence="5" type="primary">At1g54570_3</name>
    <name evidence="5" type="ORF">g.51429</name>
</gene>
<sequence>MASAGAGAGACCVPARLVKPKHGRRPSRLARGLRWAAGGPGAISCVGRLDEKATPGEWTGPKVIDDTVVEPRGVMDFVEQARELVRCGGGGGGPPRWFSPLECGSRREGSPLLLFLPGVDGTGLGLVRHHQRLGKIFDIWCLHIPPMDRTPFEGLVGFVERTVNAHASHCPNKPIYLVGESLGACLALAVVARNPDVDIILVLANPATALCKSPFQPLFSFLEFIPEEHVDIPFYPSSISEGWSPHQILGALPDSITVTFLYISFLVDIIPRESLLWRLKMLRSAYSYTSSRLHSVKVQTLVLASGKDQLLPSREEAERLCDLLPNCRIRHFNDSGHNILLESGFDLVTVIKGSGFYRRSRRMDYVSDYLLPTPPEVEKVVEEYRWVNVTTDPVMLSTLSDGKIVRHLSGVPSEGPAILVGYHMLMGWELGPLVSTFMAERGILLRGVAHPFMFDRSSELLMPDSSSFDSMRLMGAVPVSAVNFYKLLSRRSFVLLYPGGAREALHRKGEEYKLFWPEQSEFIRMAARFGATIIPFGVVGEDDICQLVLDYDDLVKIPFYDALLERINQAAVRLRTDSPGEVGNQHLYLPGMLPKIPGRFYFLFGRPIETRGRKELRDKEKAHELYLHVKSEVESCIAYLKDKREKDPYRNLFPRLLYQATHGFLSKVPTFDL</sequence>